<reference evidence="3 4" key="1">
    <citation type="submission" date="2019-01" db="EMBL/GenBank/DDBJ databases">
        <authorList>
            <consortium name="Pathogen Informatics"/>
        </authorList>
    </citation>
    <scope>NUCLEOTIDE SEQUENCE [LARGE SCALE GENOMIC DNA]</scope>
    <source>
        <strain evidence="3 4">NCTC10172</strain>
    </source>
</reference>
<dbReference type="KEGG" id="ahk:NCTC10172_00120"/>
<feature type="domain" description="Beta-lactamase-related" evidence="2">
    <location>
        <begin position="9"/>
        <end position="326"/>
    </location>
</feature>
<gene>
    <name evidence="3" type="primary">pbpE</name>
    <name evidence="3" type="ORF">NCTC10172_00120</name>
</gene>
<dbReference type="Proteomes" id="UP000290909">
    <property type="component" value="Chromosome"/>
</dbReference>
<evidence type="ECO:0000259" key="2">
    <source>
        <dbReference type="Pfam" id="PF00144"/>
    </source>
</evidence>
<dbReference type="PANTHER" id="PTHR43283:SF11">
    <property type="entry name" value="BETA-LACTAMASE-RELATED DOMAIN-CONTAINING PROTEIN"/>
    <property type="match status" value="1"/>
</dbReference>
<dbReference type="InterPro" id="IPR050789">
    <property type="entry name" value="Diverse_Enzym_Activities"/>
</dbReference>
<keyword evidence="1" id="KW-0378">Hydrolase</keyword>
<proteinExistence type="predicted"/>
<dbReference type="EMBL" id="LR215050">
    <property type="protein sequence ID" value="VEU82114.1"/>
    <property type="molecule type" value="Genomic_DNA"/>
</dbReference>
<dbReference type="AlphaFoldDB" id="A0A449BI33"/>
<evidence type="ECO:0000256" key="1">
    <source>
        <dbReference type="ARBA" id="ARBA00022801"/>
    </source>
</evidence>
<dbReference type="STRING" id="1408416.GCA_000702765_00675"/>
<accession>A0A449BI33</accession>
<dbReference type="PANTHER" id="PTHR43283">
    <property type="entry name" value="BETA-LACTAMASE-RELATED"/>
    <property type="match status" value="1"/>
</dbReference>
<protein>
    <submittedName>
        <fullName evidence="3">Penicillin-binding protein E</fullName>
    </submittedName>
</protein>
<keyword evidence="4" id="KW-1185">Reference proteome</keyword>
<dbReference type="GO" id="GO:0016787">
    <property type="term" value="F:hydrolase activity"/>
    <property type="evidence" value="ECO:0007669"/>
    <property type="project" value="UniProtKB-KW"/>
</dbReference>
<dbReference type="SUPFAM" id="SSF56601">
    <property type="entry name" value="beta-lactamase/transpeptidase-like"/>
    <property type="match status" value="1"/>
</dbReference>
<sequence length="348" mass="39730">MINEIKKILEVGANAHHFPGGSFCVLYDGKIECDTVGVTDYVTKRPVTKDTIYDIASLSKVVSTTTMIMKLIEEKKLSLDSQIKDYVLGFRHEDITVYDLMIHSSGLPADIQRSNKLKSKEEVIEKALAADIIYPKHTKVVYSDIGYILLGLVIENITKKPINEYADEVIFHPLNMNETSYRPNKEKTAPTEFREDEVYHGLLQGMVHDEKSFACEGLSGHAGVFSTARDLARFIESILNEKFVINNDLLNELFKNRINYVSEDNIEMNRALGWQKPYKNGYFGENYDFENTIGHTGFTGCNMIIDRKHKLGFILLTNAVHPKRNLNQIFSYRKEIAKVLNDYINQSN</sequence>
<dbReference type="Gene3D" id="3.40.710.10">
    <property type="entry name" value="DD-peptidase/beta-lactamase superfamily"/>
    <property type="match status" value="1"/>
</dbReference>
<evidence type="ECO:0000313" key="3">
    <source>
        <dbReference type="EMBL" id="VEU82114.1"/>
    </source>
</evidence>
<dbReference type="RefSeq" id="WP_035368967.1">
    <property type="nucleotide sequence ID" value="NZ_LR215050.1"/>
</dbReference>
<name>A0A449BI33_9MOLU</name>
<dbReference type="InterPro" id="IPR001466">
    <property type="entry name" value="Beta-lactam-related"/>
</dbReference>
<dbReference type="Pfam" id="PF00144">
    <property type="entry name" value="Beta-lactamase"/>
    <property type="match status" value="1"/>
</dbReference>
<evidence type="ECO:0000313" key="4">
    <source>
        <dbReference type="Proteomes" id="UP000290909"/>
    </source>
</evidence>
<dbReference type="InterPro" id="IPR012338">
    <property type="entry name" value="Beta-lactam/transpept-like"/>
</dbReference>
<organism evidence="3 4">
    <name type="scientific">Acholeplasma hippikon</name>
    <dbReference type="NCBI Taxonomy" id="264636"/>
    <lineage>
        <taxon>Bacteria</taxon>
        <taxon>Bacillati</taxon>
        <taxon>Mycoplasmatota</taxon>
        <taxon>Mollicutes</taxon>
        <taxon>Acholeplasmatales</taxon>
        <taxon>Acholeplasmataceae</taxon>
        <taxon>Acholeplasma</taxon>
    </lineage>
</organism>